<dbReference type="PANTHER" id="PTHR38439:SF3">
    <property type="entry name" value="COPPER-RESISTANT CUPROPROTEIN COPI"/>
    <property type="match status" value="1"/>
</dbReference>
<feature type="signal peptide" evidence="3">
    <location>
        <begin position="1"/>
        <end position="28"/>
    </location>
</feature>
<evidence type="ECO:0000259" key="4">
    <source>
        <dbReference type="Pfam" id="PF13473"/>
    </source>
</evidence>
<keyword evidence="2" id="KW-0186">Copper</keyword>
<proteinExistence type="predicted"/>
<dbReference type="GO" id="GO:0046872">
    <property type="term" value="F:metal ion binding"/>
    <property type="evidence" value="ECO:0007669"/>
    <property type="project" value="UniProtKB-KW"/>
</dbReference>
<evidence type="ECO:0000313" key="5">
    <source>
        <dbReference type="EMBL" id="TKT73957.1"/>
    </source>
</evidence>
<keyword evidence="6" id="KW-1185">Reference proteome</keyword>
<dbReference type="PANTHER" id="PTHR38439">
    <property type="entry name" value="AURACYANIN-B"/>
    <property type="match status" value="1"/>
</dbReference>
<name>A0A4U6BTQ0_9BRAD</name>
<evidence type="ECO:0000313" key="6">
    <source>
        <dbReference type="Proteomes" id="UP000034832"/>
    </source>
</evidence>
<dbReference type="STRING" id="211460.YH63_08490"/>
<evidence type="ECO:0000256" key="3">
    <source>
        <dbReference type="SAM" id="SignalP"/>
    </source>
</evidence>
<dbReference type="OrthoDB" id="9816061at2"/>
<dbReference type="PROSITE" id="PS00079">
    <property type="entry name" value="MULTICOPPER_OXIDASE1"/>
    <property type="match status" value="1"/>
</dbReference>
<dbReference type="Gene3D" id="2.60.40.420">
    <property type="entry name" value="Cupredoxins - blue copper proteins"/>
    <property type="match status" value="1"/>
</dbReference>
<evidence type="ECO:0000256" key="2">
    <source>
        <dbReference type="ARBA" id="ARBA00023008"/>
    </source>
</evidence>
<dbReference type="InterPro" id="IPR033138">
    <property type="entry name" value="Cu_oxidase_CS"/>
</dbReference>
<dbReference type="Pfam" id="PF13473">
    <property type="entry name" value="Cupredoxin_1"/>
    <property type="match status" value="1"/>
</dbReference>
<comment type="caution">
    <text evidence="5">The sequence shown here is derived from an EMBL/GenBank/DDBJ whole genome shotgun (WGS) entry which is preliminary data.</text>
</comment>
<dbReference type="CDD" id="cd04211">
    <property type="entry name" value="Cupredoxin_like_2"/>
    <property type="match status" value="1"/>
</dbReference>
<dbReference type="AlphaFoldDB" id="A0A4U6BTQ0"/>
<evidence type="ECO:0000256" key="1">
    <source>
        <dbReference type="ARBA" id="ARBA00022723"/>
    </source>
</evidence>
<dbReference type="Proteomes" id="UP000034832">
    <property type="component" value="Unassembled WGS sequence"/>
</dbReference>
<dbReference type="InterPro" id="IPR028096">
    <property type="entry name" value="EfeO_Cupredoxin"/>
</dbReference>
<dbReference type="InterPro" id="IPR050845">
    <property type="entry name" value="Cu-binding_ET"/>
</dbReference>
<feature type="chain" id="PRO_5020191905" evidence="3">
    <location>
        <begin position="29"/>
        <end position="156"/>
    </location>
</feature>
<accession>A0A4U6BTQ0</accession>
<protein>
    <submittedName>
        <fullName evidence="5">Copper resistance protein</fullName>
    </submittedName>
</protein>
<organism evidence="5 6">
    <name type="scientific">Afipia massiliensis</name>
    <dbReference type="NCBI Taxonomy" id="211460"/>
    <lineage>
        <taxon>Bacteria</taxon>
        <taxon>Pseudomonadati</taxon>
        <taxon>Pseudomonadota</taxon>
        <taxon>Alphaproteobacteria</taxon>
        <taxon>Hyphomicrobiales</taxon>
        <taxon>Nitrobacteraceae</taxon>
        <taxon>Afipia</taxon>
    </lineage>
</organism>
<keyword evidence="3" id="KW-0732">Signal</keyword>
<sequence>MPALRKSKITLIAAALMLLPASFDRLSAHDNHASYDAGEPGDPKKPSREIVVEMGDRYYQPKKIEVKRGEQVRFVLRNDGYEDHEFLLATPEANLKHAEAMQKNPGMEHDEPNGIQLAPSKSGEIVWKFTKAGTFEFACLIAGHREAGMIGTVVVK</sequence>
<dbReference type="InterPro" id="IPR008972">
    <property type="entry name" value="Cupredoxin"/>
</dbReference>
<dbReference type="EMBL" id="LBIA02000001">
    <property type="protein sequence ID" value="TKT73957.1"/>
    <property type="molecule type" value="Genomic_DNA"/>
</dbReference>
<dbReference type="SUPFAM" id="SSF49503">
    <property type="entry name" value="Cupredoxins"/>
    <property type="match status" value="1"/>
</dbReference>
<feature type="domain" description="EfeO-type cupredoxin-like" evidence="4">
    <location>
        <begin position="44"/>
        <end position="143"/>
    </location>
</feature>
<reference evidence="5" key="1">
    <citation type="submission" date="2019-04" db="EMBL/GenBank/DDBJ databases">
        <title>Whole genome sequencing of cave bacteria.</title>
        <authorList>
            <person name="Gan H.M."/>
            <person name="Barton H."/>
            <person name="Savka M.A."/>
        </authorList>
    </citation>
    <scope>NUCLEOTIDE SEQUENCE [LARGE SCALE GENOMIC DNA]</scope>
    <source>
        <strain evidence="5">LC387</strain>
    </source>
</reference>
<gene>
    <name evidence="5" type="ORF">YH63_010490</name>
</gene>
<keyword evidence="1" id="KW-0479">Metal-binding</keyword>